<proteinExistence type="predicted"/>
<dbReference type="AlphaFoldDB" id="A0A1X1BZ30"/>
<dbReference type="OrthoDB" id="6627738at2"/>
<dbReference type="Proteomes" id="UP000193933">
    <property type="component" value="Unassembled WGS sequence"/>
</dbReference>
<protein>
    <submittedName>
        <fullName evidence="1">Uncharacterized protein</fullName>
    </submittedName>
</protein>
<evidence type="ECO:0000313" key="1">
    <source>
        <dbReference type="EMBL" id="ORM54305.1"/>
    </source>
</evidence>
<organism evidence="1 2">
    <name type="scientific">Pantoea conspicua</name>
    <dbReference type="NCBI Taxonomy" id="472705"/>
    <lineage>
        <taxon>Bacteria</taxon>
        <taxon>Pseudomonadati</taxon>
        <taxon>Pseudomonadota</taxon>
        <taxon>Gammaproteobacteria</taxon>
        <taxon>Enterobacterales</taxon>
        <taxon>Erwiniaceae</taxon>
        <taxon>Pantoea</taxon>
    </lineage>
</organism>
<dbReference type="EMBL" id="MLFN01000010">
    <property type="protein sequence ID" value="ORM54305.1"/>
    <property type="molecule type" value="Genomic_DNA"/>
</dbReference>
<dbReference type="RefSeq" id="WP_094120002.1">
    <property type="nucleotide sequence ID" value="NZ_MLFN01000010.1"/>
</dbReference>
<name>A0A1X1BZ30_9GAMM</name>
<comment type="caution">
    <text evidence="1">The sequence shown here is derived from an EMBL/GenBank/DDBJ whole genome shotgun (WGS) entry which is preliminary data.</text>
</comment>
<reference evidence="1 2" key="1">
    <citation type="journal article" date="2017" name="Antonie Van Leeuwenhoek">
        <title>Phylogenomic resolution of the bacterial genus Pantoea and its relationship with Erwinia and Tatumella.</title>
        <authorList>
            <person name="Palmer M."/>
            <person name="Steenkamp E.T."/>
            <person name="Coetzee M.P."/>
            <person name="Chan W.Y."/>
            <person name="van Zyl E."/>
            <person name="De Maayer P."/>
            <person name="Coutinho T.A."/>
            <person name="Blom J."/>
            <person name="Smits T.H."/>
            <person name="Duffy B."/>
            <person name="Venter S.N."/>
        </authorList>
    </citation>
    <scope>NUCLEOTIDE SEQUENCE [LARGE SCALE GENOMIC DNA]</scope>
    <source>
        <strain evidence="1 2">LMG 24534</strain>
    </source>
</reference>
<sequence length="226" mass="25438">MKATIQAICYKISQHSEIHKSSLTRSQILEVIAAFLGYKSYAAMLQEEKNPGQDYVLSDAEFIILNPAQGRYRAKHFKMSDTAIDLCISELKEGLTAPAWLSIDDFYDDNQVGFLERIQDEIFSSDDIVNSNAEFEDLPYLNQKITVSGNLWKATHDWSIEDTGTLQGGYSSDGDRLFNGDSFDVTAKFAFAKAGRAGLIFLEDDSHCVLNANEDWYDPELFLTTE</sequence>
<evidence type="ECO:0000313" key="2">
    <source>
        <dbReference type="Proteomes" id="UP000193933"/>
    </source>
</evidence>
<keyword evidence="2" id="KW-1185">Reference proteome</keyword>
<accession>A0A1X1BZ30</accession>
<gene>
    <name evidence="1" type="ORF">HA41_05900</name>
</gene>